<dbReference type="EMBL" id="KL596918">
    <property type="protein sequence ID" value="KER22115.1"/>
    <property type="molecule type" value="Genomic_DNA"/>
</dbReference>
<evidence type="ECO:0000313" key="1">
    <source>
        <dbReference type="EMBL" id="KER22115.1"/>
    </source>
</evidence>
<sequence length="326" mass="37809">SSSIDYLSNILITSLRCEHVRPFRRENLNASNVRWWSSGNTFASHCFPLVWIHMNNCARTGGRLFKTSHVKLKETEQYTSRKIPTVTDEMNARICKARAAFANLRHLWRQNGLSLNLKRLVYQATVFDNSCLRNIARVYWCRRIRNETVRKRVFGYAMGTFIEECVQHQKLLVARSPRMSHVWGSNPGTAIGYALLLSSNKSETRVQCFPLVWTHRNNYARTGTRPPFKREWSGYEQNIYPEKPQNYAHSLAAVQQSILDAWQGKRTKEQRPPWLYSGTRKMITISVLWPLTDATQSMTPSQNPILLARRVPIHPPNTHTTHDRTA</sequence>
<feature type="non-terminal residue" evidence="1">
    <location>
        <position position="1"/>
    </location>
</feature>
<accession>A0A074ZFU8</accession>
<proteinExistence type="predicted"/>
<dbReference type="CTD" id="20329105"/>
<gene>
    <name evidence="1" type="ORF">T265_14939</name>
</gene>
<name>A0A074ZFU8_OPIVI</name>
<dbReference type="OrthoDB" id="425014at2759"/>
<dbReference type="Proteomes" id="UP000054324">
    <property type="component" value="Unassembled WGS sequence"/>
</dbReference>
<keyword evidence="2" id="KW-1185">Reference proteome</keyword>
<evidence type="ECO:0000313" key="2">
    <source>
        <dbReference type="Proteomes" id="UP000054324"/>
    </source>
</evidence>
<organism evidence="1 2">
    <name type="scientific">Opisthorchis viverrini</name>
    <name type="common">Southeast Asian liver fluke</name>
    <dbReference type="NCBI Taxonomy" id="6198"/>
    <lineage>
        <taxon>Eukaryota</taxon>
        <taxon>Metazoa</taxon>
        <taxon>Spiralia</taxon>
        <taxon>Lophotrochozoa</taxon>
        <taxon>Platyhelminthes</taxon>
        <taxon>Trematoda</taxon>
        <taxon>Digenea</taxon>
        <taxon>Opisthorchiida</taxon>
        <taxon>Opisthorchiata</taxon>
        <taxon>Opisthorchiidae</taxon>
        <taxon>Opisthorchis</taxon>
    </lineage>
</organism>
<reference evidence="1 2" key="1">
    <citation type="submission" date="2013-11" db="EMBL/GenBank/DDBJ databases">
        <title>Opisthorchis viverrini - life in the bile duct.</title>
        <authorList>
            <person name="Young N.D."/>
            <person name="Nagarajan N."/>
            <person name="Lin S.J."/>
            <person name="Korhonen P.K."/>
            <person name="Jex A.R."/>
            <person name="Hall R.S."/>
            <person name="Safavi-Hemami H."/>
            <person name="Kaewkong W."/>
            <person name="Bertrand D."/>
            <person name="Gao S."/>
            <person name="Seet Q."/>
            <person name="Wongkham S."/>
            <person name="Teh B.T."/>
            <person name="Wongkham C."/>
            <person name="Intapan P.M."/>
            <person name="Maleewong W."/>
            <person name="Yang X."/>
            <person name="Hu M."/>
            <person name="Wang Z."/>
            <person name="Hofmann A."/>
            <person name="Sternberg P.W."/>
            <person name="Tan P."/>
            <person name="Wang J."/>
            <person name="Gasser R.B."/>
        </authorList>
    </citation>
    <scope>NUCLEOTIDE SEQUENCE [LARGE SCALE GENOMIC DNA]</scope>
</reference>
<dbReference type="GeneID" id="20329105"/>
<dbReference type="RefSeq" id="XP_009174137.1">
    <property type="nucleotide sequence ID" value="XM_009175873.1"/>
</dbReference>
<protein>
    <submittedName>
        <fullName evidence="1">Uncharacterized protein</fullName>
    </submittedName>
</protein>
<dbReference type="KEGG" id="ovi:T265_14939"/>
<dbReference type="AlphaFoldDB" id="A0A074ZFU8"/>